<name>A0A3B1CC62_9ZZZZ</name>
<accession>A0A3B1CC62</accession>
<proteinExistence type="predicted"/>
<protein>
    <submittedName>
        <fullName evidence="3">Uncharacterized protein</fullName>
    </submittedName>
</protein>
<feature type="transmembrane region" description="Helical" evidence="2">
    <location>
        <begin position="190"/>
        <end position="208"/>
    </location>
</feature>
<evidence type="ECO:0000256" key="2">
    <source>
        <dbReference type="SAM" id="Phobius"/>
    </source>
</evidence>
<evidence type="ECO:0000313" key="3">
    <source>
        <dbReference type="EMBL" id="VAX27779.1"/>
    </source>
</evidence>
<reference evidence="3" key="1">
    <citation type="submission" date="2018-06" db="EMBL/GenBank/DDBJ databases">
        <authorList>
            <person name="Zhirakovskaya E."/>
        </authorList>
    </citation>
    <scope>NUCLEOTIDE SEQUENCE</scope>
</reference>
<keyword evidence="2" id="KW-1133">Transmembrane helix</keyword>
<keyword evidence="2" id="KW-0472">Membrane</keyword>
<gene>
    <name evidence="3" type="ORF">MNBD_NITROSPINAE05-279</name>
</gene>
<feature type="transmembrane region" description="Helical" evidence="2">
    <location>
        <begin position="164"/>
        <end position="183"/>
    </location>
</feature>
<sequence length="633" mass="70356">MAGCLLGVQAPAFAKYIQLDGVADVKTIYSRGCSNIQDTAEMAKQTGIDIVIYNDRARDSIQYGVFPLKRLLKKTYEEQSILNTSPNVYLSNINEKNKQFRETLLISGTDVSPFYYWTGSVFKKDLVAHNWGKRLSIIGLPSGEDFEQLPILDSNFSMKYTGELFNPILGFGFLLIVTLVMIFKDYYRQASVPLAILFVLLLFNNHPFRSSPVDQYNGDQGIKPYQEVIDYAVSKGAMVFWNDLGAVNGKREWGPVKLETEAHPEDLVLSQNYTGFQAVGDEPVAVTEPGNVWDHVLKEYQRGGRSHPVWGYGANDFQCAGESGPIFGATRTVFLVREKSRAAVMDAMRKGRMYAVRQPGPARLSLDEFTVKDVATGKKATLGEQLVSTDSPEISFKIHSTDGKEKRVRVFLIRNGQVVKRESVVLPHELKWIDTGVDKSQPAYYRLNVIASPVDHLVANPIFVKFGKTASVVASVATLETKTPVFEKPEEPEAPSAESPKPPEVTRSQKIENPQVAKLEVPTAPKVAKTPKPAPVPTIVQKPVPPVVVKTPQPPKVDSPTPATQERYVRVLIDGVSLKEGPGAVFPEMKKVNKGDRLVFVRRTTVRFNDKVWLVVKSGGHMAYVWEGLVETE</sequence>
<organism evidence="3">
    <name type="scientific">hydrothermal vent metagenome</name>
    <dbReference type="NCBI Taxonomy" id="652676"/>
    <lineage>
        <taxon>unclassified sequences</taxon>
        <taxon>metagenomes</taxon>
        <taxon>ecological metagenomes</taxon>
    </lineage>
</organism>
<dbReference type="EMBL" id="UOGG01000041">
    <property type="protein sequence ID" value="VAX27779.1"/>
    <property type="molecule type" value="Genomic_DNA"/>
</dbReference>
<evidence type="ECO:0000256" key="1">
    <source>
        <dbReference type="SAM" id="MobiDB-lite"/>
    </source>
</evidence>
<keyword evidence="2" id="KW-0812">Transmembrane</keyword>
<feature type="compositionally biased region" description="Low complexity" evidence="1">
    <location>
        <begin position="521"/>
        <end position="536"/>
    </location>
</feature>
<feature type="region of interest" description="Disordered" evidence="1">
    <location>
        <begin position="484"/>
        <end position="536"/>
    </location>
</feature>
<dbReference type="AlphaFoldDB" id="A0A3B1CC62"/>
<dbReference type="Gene3D" id="3.20.20.140">
    <property type="entry name" value="Metal-dependent hydrolases"/>
    <property type="match status" value="1"/>
</dbReference>